<evidence type="ECO:0000256" key="1">
    <source>
        <dbReference type="SAM" id="MobiDB-lite"/>
    </source>
</evidence>
<evidence type="ECO:0000313" key="3">
    <source>
        <dbReference type="Proteomes" id="UP000887568"/>
    </source>
</evidence>
<name>A0A914B8U4_PATMI</name>
<accession>A0A914B8U4</accession>
<evidence type="ECO:0000313" key="2">
    <source>
        <dbReference type="EnsemblMetazoa" id="XP_038071837.1"/>
    </source>
</evidence>
<dbReference type="RefSeq" id="XP_038071837.1">
    <property type="nucleotide sequence ID" value="XM_038215909.1"/>
</dbReference>
<reference evidence="2" key="1">
    <citation type="submission" date="2022-11" db="UniProtKB">
        <authorList>
            <consortium name="EnsemblMetazoa"/>
        </authorList>
    </citation>
    <scope>IDENTIFICATION</scope>
</reference>
<dbReference type="Proteomes" id="UP000887568">
    <property type="component" value="Unplaced"/>
</dbReference>
<sequence>MVPVSVESNRMEVRMKGAKAWNSANQAHIGTYLDPLKACALSGESGVNIGKSESATYTKYMNIVRQTRRTASRVSVLNDVERSRLSSVMRRIDGERAYSTAVMDRQKRQFKKSLESLDRHRSGLLRQIDEVITTPSHLRAKQSMLMTRRHGARASKDGTAAKTDQISDQAADSAPEILPKNEGVDRSEFTGSSTELPAVKSRGEKPRVAERNGDNGDSKGENVPVFYTGLGPEKLHQQVCMVHSKKTAKRAKTVTDV</sequence>
<organism evidence="2 3">
    <name type="scientific">Patiria miniata</name>
    <name type="common">Bat star</name>
    <name type="synonym">Asterina miniata</name>
    <dbReference type="NCBI Taxonomy" id="46514"/>
    <lineage>
        <taxon>Eukaryota</taxon>
        <taxon>Metazoa</taxon>
        <taxon>Echinodermata</taxon>
        <taxon>Eleutherozoa</taxon>
        <taxon>Asterozoa</taxon>
        <taxon>Asteroidea</taxon>
        <taxon>Valvatacea</taxon>
        <taxon>Valvatida</taxon>
        <taxon>Asterinidae</taxon>
        <taxon>Patiria</taxon>
    </lineage>
</organism>
<feature type="compositionally biased region" description="Basic and acidic residues" evidence="1">
    <location>
        <begin position="201"/>
        <end position="220"/>
    </location>
</feature>
<dbReference type="GeneID" id="119740566"/>
<dbReference type="OrthoDB" id="10069454at2759"/>
<dbReference type="OMA" id="SGFTHHI"/>
<dbReference type="EnsemblMetazoa" id="XM_038215909.1">
    <property type="protein sequence ID" value="XP_038071837.1"/>
    <property type="gene ID" value="LOC119740566"/>
</dbReference>
<dbReference type="AlphaFoldDB" id="A0A914B8U4"/>
<feature type="region of interest" description="Disordered" evidence="1">
    <location>
        <begin position="147"/>
        <end position="228"/>
    </location>
</feature>
<proteinExistence type="predicted"/>
<protein>
    <submittedName>
        <fullName evidence="2">Uncharacterized protein</fullName>
    </submittedName>
</protein>
<keyword evidence="3" id="KW-1185">Reference proteome</keyword>